<keyword evidence="1" id="KW-0677">Repeat</keyword>
<name>A0A6L6VI05_AGRVI</name>
<evidence type="ECO:0000256" key="1">
    <source>
        <dbReference type="ARBA" id="ARBA00022737"/>
    </source>
</evidence>
<feature type="repeat" description="TPR" evidence="3">
    <location>
        <begin position="396"/>
        <end position="429"/>
    </location>
</feature>
<evidence type="ECO:0000256" key="3">
    <source>
        <dbReference type="PROSITE-ProRule" id="PRU00339"/>
    </source>
</evidence>
<dbReference type="PROSITE" id="PS50005">
    <property type="entry name" value="TPR"/>
    <property type="match status" value="1"/>
</dbReference>
<evidence type="ECO:0000313" key="4">
    <source>
        <dbReference type="EMBL" id="MUZ73907.1"/>
    </source>
</evidence>
<dbReference type="RefSeq" id="WP_156615093.1">
    <property type="nucleotide sequence ID" value="NZ_WPHR01000011.1"/>
</dbReference>
<dbReference type="EMBL" id="WPHR01000011">
    <property type="protein sequence ID" value="MUZ73907.1"/>
    <property type="molecule type" value="Genomic_DNA"/>
</dbReference>
<dbReference type="InterPro" id="IPR011990">
    <property type="entry name" value="TPR-like_helical_dom_sf"/>
</dbReference>
<dbReference type="InterPro" id="IPR050498">
    <property type="entry name" value="Ycf3"/>
</dbReference>
<gene>
    <name evidence="4" type="ORF">GOZ90_14560</name>
</gene>
<evidence type="ECO:0000313" key="5">
    <source>
        <dbReference type="Proteomes" id="UP000477951"/>
    </source>
</evidence>
<protein>
    <submittedName>
        <fullName evidence="4">Tetratricopeptide repeat protein</fullName>
    </submittedName>
</protein>
<dbReference type="PANTHER" id="PTHR44858:SF1">
    <property type="entry name" value="UDP-N-ACETYLGLUCOSAMINE--PEPTIDE N-ACETYLGLUCOSAMINYLTRANSFERASE SPINDLY-RELATED"/>
    <property type="match status" value="1"/>
</dbReference>
<dbReference type="Gene3D" id="1.25.40.10">
    <property type="entry name" value="Tetratricopeptide repeat domain"/>
    <property type="match status" value="1"/>
</dbReference>
<accession>A0A6L6VI05</accession>
<evidence type="ECO:0000256" key="2">
    <source>
        <dbReference type="ARBA" id="ARBA00022803"/>
    </source>
</evidence>
<comment type="caution">
    <text evidence="4">The sequence shown here is derived from an EMBL/GenBank/DDBJ whole genome shotgun (WGS) entry which is preliminary data.</text>
</comment>
<reference evidence="4 5" key="1">
    <citation type="submission" date="2019-12" db="EMBL/GenBank/DDBJ databases">
        <title>Whole-genome sequencing of Allorhizobium vitis.</title>
        <authorList>
            <person name="Gan H.M."/>
            <person name="Szegedi E."/>
            <person name="Burr T."/>
            <person name="Savka M.A."/>
        </authorList>
    </citation>
    <scope>NUCLEOTIDE SEQUENCE [LARGE SCALE GENOMIC DNA]</scope>
    <source>
        <strain evidence="4 5">CG516</strain>
    </source>
</reference>
<dbReference type="Pfam" id="PF14559">
    <property type="entry name" value="TPR_19"/>
    <property type="match status" value="1"/>
</dbReference>
<proteinExistence type="predicted"/>
<dbReference type="Proteomes" id="UP000477951">
    <property type="component" value="Unassembled WGS sequence"/>
</dbReference>
<dbReference type="InterPro" id="IPR019734">
    <property type="entry name" value="TPR_rpt"/>
</dbReference>
<dbReference type="SUPFAM" id="SSF48452">
    <property type="entry name" value="TPR-like"/>
    <property type="match status" value="2"/>
</dbReference>
<dbReference type="SMART" id="SM00028">
    <property type="entry name" value="TPR"/>
    <property type="match status" value="4"/>
</dbReference>
<keyword evidence="2 3" id="KW-0802">TPR repeat</keyword>
<dbReference type="Pfam" id="PF13181">
    <property type="entry name" value="TPR_8"/>
    <property type="match status" value="1"/>
</dbReference>
<dbReference type="PANTHER" id="PTHR44858">
    <property type="entry name" value="TETRATRICOPEPTIDE REPEAT PROTEIN 6"/>
    <property type="match status" value="1"/>
</dbReference>
<dbReference type="AlphaFoldDB" id="A0A6L6VI05"/>
<sequence>MEKNTSATSIICVSSRDAAPGAITAGTELASPTPGQIRKAVDQLCNGNTFATAKRSRQLLQYLVEEALAGRANAIGEHAIAQDVFGKDQHFDPRIDTCVRTEAWRLRNRLQSYYEHEGHFDVVRVAFMPRSLVPIFSSQPSLPAADIKDFPRRIAMHLDSEPDAGENEQRLARQLPQEIASSLFKLSSIIPVLPGGTSRSELELRCAIRSNEQWIRIVTTMVDLDGLVQGSKTFSFPQKSESPSPTLIANAIGEMVSDSLSRSIVGQAVDVPGHSDKNENRFLDQLLRGSHINRRERLIELRAAVLRYEQIISDDPLDQLSHRRLIGALGQFLSLAPGSISRVMPKLAASAHSALSLNGNLSDVWLILGWASSYAYDWPQTERACRQAIAITPLDPSPYILLALTYLQSGQIVSALQIAEEAINLDPYSPMVANVYALTLNAARRFTEAAKVARDALEAEPGFVKLRLTYGEAKLNMGQIDSAIEEFTAASRIMTEDATACGLLGLAYGLSGEISEAGRLLSRVKQSPNLRGQAVHAEAMIHLGLGARDEAIRALELAVTRRGTPGLFLANAVFDPIRDDSRFSKIQHQMELAH</sequence>
<organism evidence="4 5">
    <name type="scientific">Agrobacterium vitis</name>
    <name type="common">Rhizobium vitis</name>
    <dbReference type="NCBI Taxonomy" id="373"/>
    <lineage>
        <taxon>Bacteria</taxon>
        <taxon>Pseudomonadati</taxon>
        <taxon>Pseudomonadota</taxon>
        <taxon>Alphaproteobacteria</taxon>
        <taxon>Hyphomicrobiales</taxon>
        <taxon>Rhizobiaceae</taxon>
        <taxon>Rhizobium/Agrobacterium group</taxon>
        <taxon>Agrobacterium</taxon>
    </lineage>
</organism>